<dbReference type="InterPro" id="IPR026286">
    <property type="entry name" value="MaiA/AMDase"/>
</dbReference>
<dbReference type="PANTHER" id="PTHR40267">
    <property type="entry name" value="BLR3294 PROTEIN"/>
    <property type="match status" value="1"/>
</dbReference>
<evidence type="ECO:0000313" key="1">
    <source>
        <dbReference type="EMBL" id="GMA30491.1"/>
    </source>
</evidence>
<gene>
    <name evidence="1" type="ORF">GCM10025875_04830</name>
</gene>
<keyword evidence="2" id="KW-1185">Reference proteome</keyword>
<evidence type="ECO:0000313" key="2">
    <source>
        <dbReference type="Proteomes" id="UP001157161"/>
    </source>
</evidence>
<dbReference type="Pfam" id="PF17645">
    <property type="entry name" value="Amdase"/>
    <property type="match status" value="1"/>
</dbReference>
<dbReference type="RefSeq" id="WP_284249118.1">
    <property type="nucleotide sequence ID" value="NZ_BSUM01000001.1"/>
</dbReference>
<dbReference type="AlphaFoldDB" id="A0AA37UP77"/>
<dbReference type="EMBL" id="BSUM01000001">
    <property type="protein sequence ID" value="GMA30491.1"/>
    <property type="molecule type" value="Genomic_DNA"/>
</dbReference>
<name>A0AA37UP77_9MICO</name>
<dbReference type="Gene3D" id="3.40.50.12500">
    <property type="match status" value="1"/>
</dbReference>
<accession>A0AA37UP77</accession>
<sequence>MFGWRARIALVLPADNTVIEPELYALGIPGVSFHGLRLTTDDPVAMRAQATDLVAAIEEMAADVVVYGCAETSFNGGSGTPERLSELMAAGCTAPVVTATGAMVAAVRHLGLSHVTVVSPYAPASGALLESSLAERGIATAASHHHDFSVASADPRTWYDTNRQESWVSYRMARAADVPDSEGVLISATNFRTMETIQVLEDELGKPVVTSNQAILWRCLDVLGRSVAIPGYGGLLREGRRVGALA</sequence>
<dbReference type="InterPro" id="IPR053714">
    <property type="entry name" value="Iso_Racemase_Enz_sf"/>
</dbReference>
<comment type="caution">
    <text evidence="1">The sequence shown here is derived from an EMBL/GenBank/DDBJ whole genome shotgun (WGS) entry which is preliminary data.</text>
</comment>
<reference evidence="1" key="2">
    <citation type="submission" date="2023-02" db="EMBL/GenBank/DDBJ databases">
        <authorList>
            <person name="Sun Q."/>
            <person name="Mori K."/>
        </authorList>
    </citation>
    <scope>NUCLEOTIDE SEQUENCE</scope>
    <source>
        <strain evidence="1">NBRC 112290</strain>
    </source>
</reference>
<protein>
    <submittedName>
        <fullName evidence="1">Decarboxylase</fullName>
    </submittedName>
</protein>
<proteinExistence type="predicted"/>
<reference evidence="1" key="1">
    <citation type="journal article" date="2014" name="Int. J. Syst. Evol. Microbiol.">
        <title>Complete genome sequence of Corynebacterium casei LMG S-19264T (=DSM 44701T), isolated from a smear-ripened cheese.</title>
        <authorList>
            <consortium name="US DOE Joint Genome Institute (JGI-PGF)"/>
            <person name="Walter F."/>
            <person name="Albersmeier A."/>
            <person name="Kalinowski J."/>
            <person name="Ruckert C."/>
        </authorList>
    </citation>
    <scope>NUCLEOTIDE SEQUENCE</scope>
    <source>
        <strain evidence="1">NBRC 112290</strain>
    </source>
</reference>
<organism evidence="1 2">
    <name type="scientific">Litorihabitans aurantiacus</name>
    <dbReference type="NCBI Taxonomy" id="1930061"/>
    <lineage>
        <taxon>Bacteria</taxon>
        <taxon>Bacillati</taxon>
        <taxon>Actinomycetota</taxon>
        <taxon>Actinomycetes</taxon>
        <taxon>Micrococcales</taxon>
        <taxon>Beutenbergiaceae</taxon>
        <taxon>Litorihabitans</taxon>
    </lineage>
</organism>
<dbReference type="Proteomes" id="UP001157161">
    <property type="component" value="Unassembled WGS sequence"/>
</dbReference>
<dbReference type="PANTHER" id="PTHR40267:SF1">
    <property type="entry name" value="BLR3294 PROTEIN"/>
    <property type="match status" value="1"/>
</dbReference>
<dbReference type="PIRSF" id="PIRSF015736">
    <property type="entry name" value="MI"/>
    <property type="match status" value="1"/>
</dbReference>